<dbReference type="Proteomes" id="UP000054776">
    <property type="component" value="Unassembled WGS sequence"/>
</dbReference>
<organism evidence="2 3">
    <name type="scientific">Trichinella spiralis</name>
    <name type="common">Trichina worm</name>
    <dbReference type="NCBI Taxonomy" id="6334"/>
    <lineage>
        <taxon>Eukaryota</taxon>
        <taxon>Metazoa</taxon>
        <taxon>Ecdysozoa</taxon>
        <taxon>Nematoda</taxon>
        <taxon>Enoplea</taxon>
        <taxon>Dorylaimia</taxon>
        <taxon>Trichinellida</taxon>
        <taxon>Trichinellidae</taxon>
        <taxon>Trichinella</taxon>
    </lineage>
</organism>
<gene>
    <name evidence="2" type="ORF">T01_14019</name>
</gene>
<keyword evidence="1" id="KW-0812">Transmembrane</keyword>
<feature type="transmembrane region" description="Helical" evidence="1">
    <location>
        <begin position="145"/>
        <end position="167"/>
    </location>
</feature>
<reference evidence="2 3" key="1">
    <citation type="submission" date="2015-01" db="EMBL/GenBank/DDBJ databases">
        <title>Evolution of Trichinella species and genotypes.</title>
        <authorList>
            <person name="Korhonen P.K."/>
            <person name="Edoardo P."/>
            <person name="Giuseppe L.R."/>
            <person name="Gasser R.B."/>
        </authorList>
    </citation>
    <scope>NUCLEOTIDE SEQUENCE [LARGE SCALE GENOMIC DNA]</scope>
    <source>
        <strain evidence="2">ISS3</strain>
    </source>
</reference>
<comment type="caution">
    <text evidence="2">The sequence shown here is derived from an EMBL/GenBank/DDBJ whole genome shotgun (WGS) entry which is preliminary data.</text>
</comment>
<evidence type="ECO:0000313" key="2">
    <source>
        <dbReference type="EMBL" id="KRY26573.1"/>
    </source>
</evidence>
<keyword evidence="3" id="KW-1185">Reference proteome</keyword>
<proteinExistence type="predicted"/>
<evidence type="ECO:0000313" key="3">
    <source>
        <dbReference type="Proteomes" id="UP000054776"/>
    </source>
</evidence>
<keyword evidence="1" id="KW-1133">Transmembrane helix</keyword>
<protein>
    <submittedName>
        <fullName evidence="2">Uncharacterized protein</fullName>
    </submittedName>
</protein>
<dbReference type="AlphaFoldDB" id="A0A0V1APG6"/>
<accession>A0A0V1APG6</accession>
<feature type="transmembrane region" description="Helical" evidence="1">
    <location>
        <begin position="54"/>
        <end position="74"/>
    </location>
</feature>
<evidence type="ECO:0000256" key="1">
    <source>
        <dbReference type="SAM" id="Phobius"/>
    </source>
</evidence>
<name>A0A0V1APG6_TRISP</name>
<dbReference type="InParanoid" id="A0A0V1APG6"/>
<feature type="transmembrane region" description="Helical" evidence="1">
    <location>
        <begin position="113"/>
        <end position="133"/>
    </location>
</feature>
<keyword evidence="1" id="KW-0472">Membrane</keyword>
<sequence length="208" mass="24177">MLSNSRVNLYHGRWNNFCICSSATVVCFFCCKLKTLTLTQESYSFVSKITMFKYCSLIVEHICIMAGGMIFTFFQDFIHFYDASVYKLMFDNLLVFYIFTVELRKSYPLVPKIIIFNATVVCFFCCKLKTLTLTQEIYPFVSNMMMFKSCCLIVDYICIMAGVDPISPLFPPIFRSKISLVAALTRDLLFYNNSVVLKLRKERECHNC</sequence>
<dbReference type="EMBL" id="JYDH01000387">
    <property type="protein sequence ID" value="KRY26573.1"/>
    <property type="molecule type" value="Genomic_DNA"/>
</dbReference>